<evidence type="ECO:0008006" key="3">
    <source>
        <dbReference type="Google" id="ProtNLM"/>
    </source>
</evidence>
<dbReference type="Proteomes" id="UP001501005">
    <property type="component" value="Unassembled WGS sequence"/>
</dbReference>
<protein>
    <recommendedName>
        <fullName evidence="3">Gfo/Idh/MocA-like oxidoreductase N-terminal domain-containing protein</fullName>
    </recommendedName>
</protein>
<dbReference type="InterPro" id="IPR036237">
    <property type="entry name" value="Xyl_isomerase-like_sf"/>
</dbReference>
<accession>A0ABP3ZGE8</accession>
<name>A0ABP3ZGE8_9ACTN</name>
<dbReference type="SUPFAM" id="SSF51658">
    <property type="entry name" value="Xylose isomerase-like"/>
    <property type="match status" value="1"/>
</dbReference>
<evidence type="ECO:0000313" key="2">
    <source>
        <dbReference type="Proteomes" id="UP001501005"/>
    </source>
</evidence>
<keyword evidence="2" id="KW-1185">Reference proteome</keyword>
<dbReference type="EMBL" id="BAAAHG010000037">
    <property type="protein sequence ID" value="GAA0921472.1"/>
    <property type="molecule type" value="Genomic_DNA"/>
</dbReference>
<comment type="caution">
    <text evidence="1">The sequence shown here is derived from an EMBL/GenBank/DDBJ whole genome shotgun (WGS) entry which is preliminary data.</text>
</comment>
<sequence>MTRRTVRIAVNGVIGRMGCRRHLVRSVHALREQGGLDLGDGTVLWPEPALDGRGRGGDGAIGLRQRRSRVEAAGYRGAIEVEPFNEELWARDGRGCRPRPPPGPWST</sequence>
<organism evidence="1 2">
    <name type="scientific">Streptomyces thermoalcalitolerans</name>
    <dbReference type="NCBI Taxonomy" id="65605"/>
    <lineage>
        <taxon>Bacteria</taxon>
        <taxon>Bacillati</taxon>
        <taxon>Actinomycetota</taxon>
        <taxon>Actinomycetes</taxon>
        <taxon>Kitasatosporales</taxon>
        <taxon>Streptomycetaceae</taxon>
        <taxon>Streptomyces</taxon>
    </lineage>
</organism>
<proteinExistence type="predicted"/>
<reference evidence="2" key="1">
    <citation type="journal article" date="2019" name="Int. J. Syst. Evol. Microbiol.">
        <title>The Global Catalogue of Microorganisms (GCM) 10K type strain sequencing project: providing services to taxonomists for standard genome sequencing and annotation.</title>
        <authorList>
            <consortium name="The Broad Institute Genomics Platform"/>
            <consortium name="The Broad Institute Genome Sequencing Center for Infectious Disease"/>
            <person name="Wu L."/>
            <person name="Ma J."/>
        </authorList>
    </citation>
    <scope>NUCLEOTIDE SEQUENCE [LARGE SCALE GENOMIC DNA]</scope>
    <source>
        <strain evidence="2">JCM 10673</strain>
    </source>
</reference>
<evidence type="ECO:0000313" key="1">
    <source>
        <dbReference type="EMBL" id="GAA0921472.1"/>
    </source>
</evidence>
<gene>
    <name evidence="1" type="ORF">GCM10009549_40660</name>
</gene>